<dbReference type="InterPro" id="IPR018619">
    <property type="entry name" value="Hyccin"/>
</dbReference>
<evidence type="ECO:0000313" key="9">
    <source>
        <dbReference type="EMBL" id="CAF1606916.1"/>
    </source>
</evidence>
<dbReference type="AlphaFoldDB" id="A0A816BBK5"/>
<evidence type="ECO:0000256" key="5">
    <source>
        <dbReference type="ARBA" id="ARBA00023136"/>
    </source>
</evidence>
<keyword evidence="10" id="KW-1185">Reference proteome</keyword>
<protein>
    <submittedName>
        <fullName evidence="9">Uncharacterized protein</fullName>
    </submittedName>
</protein>
<dbReference type="EMBL" id="CAJNOI010001068">
    <property type="protein sequence ID" value="CAF1379123.1"/>
    <property type="molecule type" value="Genomic_DNA"/>
</dbReference>
<dbReference type="Pfam" id="PF09790">
    <property type="entry name" value="Hyccin"/>
    <property type="match status" value="1"/>
</dbReference>
<comment type="subcellular location">
    <subcellularLocation>
        <location evidence="1">Cell membrane</location>
    </subcellularLocation>
    <subcellularLocation>
        <location evidence="2">Cytoplasm</location>
        <location evidence="2">Cytosol</location>
    </subcellularLocation>
</comment>
<dbReference type="GO" id="GO:0072659">
    <property type="term" value="P:protein localization to plasma membrane"/>
    <property type="evidence" value="ECO:0007669"/>
    <property type="project" value="TreeGrafter"/>
</dbReference>
<keyword evidence="5" id="KW-0472">Membrane</keyword>
<evidence type="ECO:0000313" key="8">
    <source>
        <dbReference type="EMBL" id="CAF1379123.1"/>
    </source>
</evidence>
<dbReference type="PANTHER" id="PTHR31220:SF1">
    <property type="entry name" value="GH21176P"/>
    <property type="match status" value="1"/>
</dbReference>
<dbReference type="PANTHER" id="PTHR31220">
    <property type="entry name" value="HYCCIN RELATED"/>
    <property type="match status" value="1"/>
</dbReference>
<evidence type="ECO:0000256" key="3">
    <source>
        <dbReference type="ARBA" id="ARBA00022475"/>
    </source>
</evidence>
<keyword evidence="4" id="KW-0963">Cytoplasm</keyword>
<dbReference type="GO" id="GO:0005886">
    <property type="term" value="C:plasma membrane"/>
    <property type="evidence" value="ECO:0007669"/>
    <property type="project" value="UniProtKB-SubCell"/>
</dbReference>
<dbReference type="OrthoDB" id="18937at2759"/>
<dbReference type="Proteomes" id="UP000663832">
    <property type="component" value="Unassembled WGS sequence"/>
</dbReference>
<organism evidence="9 10">
    <name type="scientific">Adineta steineri</name>
    <dbReference type="NCBI Taxonomy" id="433720"/>
    <lineage>
        <taxon>Eukaryota</taxon>
        <taxon>Metazoa</taxon>
        <taxon>Spiralia</taxon>
        <taxon>Gnathifera</taxon>
        <taxon>Rotifera</taxon>
        <taxon>Eurotatoria</taxon>
        <taxon>Bdelloidea</taxon>
        <taxon>Adinetida</taxon>
        <taxon>Adinetidae</taxon>
        <taxon>Adineta</taxon>
    </lineage>
</organism>
<evidence type="ECO:0000256" key="7">
    <source>
        <dbReference type="SAM" id="MobiDB-lite"/>
    </source>
</evidence>
<name>A0A816BBK5_9BILA</name>
<evidence type="ECO:0000256" key="2">
    <source>
        <dbReference type="ARBA" id="ARBA00004514"/>
    </source>
</evidence>
<evidence type="ECO:0000256" key="4">
    <source>
        <dbReference type="ARBA" id="ARBA00022490"/>
    </source>
</evidence>
<sequence>MATTNRINDNIHSNGSVSSNFKHINNWFASFKDGKLQSSLNHNPKLNAEIHSAITTEYSEYASTICDHLFSLYHDVQHRPFVLQFLPSFVIAYYDVLYHHNRRHSESVDAMTKDVCSTIDTFLVSLYNLGVTDDGHNEKVHEFRIPNLTVPSIYHTPNPDHYAPTPLTQHAISKHETKCDVIRLQSFTPFDSVNGSTREQILWFLLIQYGINVCFMDKYSHQSYIQMSKKLLGQGFSFNGEIPVKSKSALPPTGRRIHVSSRIMSEMLGTLFYLQSNSSNKEAKECMRLLKERAEYEMYSDVILVTESMGYLHEFESQRPEKQDTMGIEIELPPTIDVIRQKRTATTTRSMKNRQHGTRSSDTTALAENDIDANIKIIPASPQQRPILNVVDENTSRYDYQNFNSNNSNNKDIELSPVIDEARTHISSSIGPAISTPSPSSPRHYKPVSLTSTRTYFKTVHQQQQHGSSPTLQINTMAHNNDDVFEDKESLTVLPRPRTSSMRHGEKKEAIATVRFIGDTSDENGTNVEETYL</sequence>
<dbReference type="GO" id="GO:0046854">
    <property type="term" value="P:phosphatidylinositol phosphate biosynthetic process"/>
    <property type="evidence" value="ECO:0007669"/>
    <property type="project" value="TreeGrafter"/>
</dbReference>
<dbReference type="GO" id="GO:0005829">
    <property type="term" value="C:cytosol"/>
    <property type="evidence" value="ECO:0007669"/>
    <property type="project" value="UniProtKB-SubCell"/>
</dbReference>
<evidence type="ECO:0000256" key="6">
    <source>
        <dbReference type="ARBA" id="ARBA00034482"/>
    </source>
</evidence>
<accession>A0A816BBK5</accession>
<evidence type="ECO:0000256" key="1">
    <source>
        <dbReference type="ARBA" id="ARBA00004236"/>
    </source>
</evidence>
<dbReference type="Proteomes" id="UP000663877">
    <property type="component" value="Unassembled WGS sequence"/>
</dbReference>
<gene>
    <name evidence="8" type="ORF">BJG266_LOCUS36467</name>
    <name evidence="9" type="ORF">QVE165_LOCUS53461</name>
</gene>
<comment type="caution">
    <text evidence="9">The sequence shown here is derived from an EMBL/GenBank/DDBJ whole genome shotgun (WGS) entry which is preliminary data.</text>
</comment>
<feature type="region of interest" description="Disordered" evidence="7">
    <location>
        <begin position="344"/>
        <end position="363"/>
    </location>
</feature>
<evidence type="ECO:0000313" key="10">
    <source>
        <dbReference type="Proteomes" id="UP000663832"/>
    </source>
</evidence>
<dbReference type="EMBL" id="CAJNOM010001411">
    <property type="protein sequence ID" value="CAF1606916.1"/>
    <property type="molecule type" value="Genomic_DNA"/>
</dbReference>
<keyword evidence="3" id="KW-1003">Cell membrane</keyword>
<reference evidence="9" key="1">
    <citation type="submission" date="2021-02" db="EMBL/GenBank/DDBJ databases">
        <authorList>
            <person name="Nowell W R."/>
        </authorList>
    </citation>
    <scope>NUCLEOTIDE SEQUENCE</scope>
</reference>
<proteinExistence type="inferred from homology"/>
<comment type="similarity">
    <text evidence="6">Belongs to the Hyccin family.</text>
</comment>